<comment type="subcellular location">
    <subcellularLocation>
        <location evidence="1 7">Cell membrane</location>
        <topology evidence="1 7">Multi-pass membrane protein</topology>
    </subcellularLocation>
</comment>
<dbReference type="AlphaFoldDB" id="A0A1V4HDF8"/>
<reference evidence="10" key="1">
    <citation type="submission" date="2016-07" db="EMBL/GenBank/DDBJ databases">
        <authorList>
            <person name="Florea S."/>
            <person name="Webb J.S."/>
            <person name="Jaromczyk J."/>
            <person name="Schardl C.L."/>
        </authorList>
    </citation>
    <scope>NUCLEOTIDE SEQUENCE [LARGE SCALE GENOMIC DNA]</scope>
    <source>
        <strain evidence="10">CY1</strain>
    </source>
</reference>
<evidence type="ECO:0000259" key="8">
    <source>
        <dbReference type="PROSITE" id="PS50928"/>
    </source>
</evidence>
<sequence>MKEDSKVKHLLKWLKYVILSVVAIITLIPVIYVLFYSFKSNQELITGGGLLPRKWVFSNYSEVWKELNFSLYFYNSVVFATISSGLSVFMGAMSGYVFARTQFPGKRLLSLLIIGVMFVSLGPMTLFPKFKLAVDWGLTDSIFTIPLAALYGLGASVFLYEGFVKSLGKEMDEAAIVDGASYFKRFYRLTLPLMAPITATFFLLEFIAEWNNYIFPLVMSIGNPDTKTLTVGVVELRNMGSGAAAWNLLLAGSMISVIPVLVVFIVLNRQIVGGLAQGAVKG</sequence>
<dbReference type="Proteomes" id="UP000190626">
    <property type="component" value="Unassembled WGS sequence"/>
</dbReference>
<keyword evidence="4 7" id="KW-0812">Transmembrane</keyword>
<keyword evidence="10" id="KW-1185">Reference proteome</keyword>
<comment type="similarity">
    <text evidence="7">Belongs to the binding-protein-dependent transport system permease family.</text>
</comment>
<proteinExistence type="inferred from homology"/>
<dbReference type="Pfam" id="PF00528">
    <property type="entry name" value="BPD_transp_1"/>
    <property type="match status" value="1"/>
</dbReference>
<accession>A0A1V4HDF8</accession>
<dbReference type="GO" id="GO:0005886">
    <property type="term" value="C:plasma membrane"/>
    <property type="evidence" value="ECO:0007669"/>
    <property type="project" value="UniProtKB-SubCell"/>
</dbReference>
<evidence type="ECO:0000256" key="4">
    <source>
        <dbReference type="ARBA" id="ARBA00022692"/>
    </source>
</evidence>
<dbReference type="SUPFAM" id="SSF161098">
    <property type="entry name" value="MetI-like"/>
    <property type="match status" value="1"/>
</dbReference>
<name>A0A1V4HDF8_9BACL</name>
<feature type="transmembrane region" description="Helical" evidence="7">
    <location>
        <begin position="244"/>
        <end position="267"/>
    </location>
</feature>
<feature type="transmembrane region" description="Helical" evidence="7">
    <location>
        <begin position="142"/>
        <end position="160"/>
    </location>
</feature>
<feature type="domain" description="ABC transmembrane type-1" evidence="8">
    <location>
        <begin position="73"/>
        <end position="267"/>
    </location>
</feature>
<dbReference type="PANTHER" id="PTHR43744:SF8">
    <property type="entry name" value="SN-GLYCEROL-3-PHOSPHATE TRANSPORT SYSTEM PERMEASE PROTEIN UGPE"/>
    <property type="match status" value="1"/>
</dbReference>
<evidence type="ECO:0000256" key="1">
    <source>
        <dbReference type="ARBA" id="ARBA00004651"/>
    </source>
</evidence>
<dbReference type="CDD" id="cd06261">
    <property type="entry name" value="TM_PBP2"/>
    <property type="match status" value="1"/>
</dbReference>
<evidence type="ECO:0000256" key="7">
    <source>
        <dbReference type="RuleBase" id="RU363032"/>
    </source>
</evidence>
<keyword evidence="6 7" id="KW-0472">Membrane</keyword>
<dbReference type="PANTHER" id="PTHR43744">
    <property type="entry name" value="ABC TRANSPORTER PERMEASE PROTEIN MG189-RELATED-RELATED"/>
    <property type="match status" value="1"/>
</dbReference>
<dbReference type="GO" id="GO:0055085">
    <property type="term" value="P:transmembrane transport"/>
    <property type="evidence" value="ECO:0007669"/>
    <property type="project" value="InterPro"/>
</dbReference>
<comment type="caution">
    <text evidence="9">The sequence shown here is derived from an EMBL/GenBank/DDBJ whole genome shotgun (WGS) entry which is preliminary data.</text>
</comment>
<evidence type="ECO:0000256" key="3">
    <source>
        <dbReference type="ARBA" id="ARBA00022475"/>
    </source>
</evidence>
<evidence type="ECO:0000313" key="10">
    <source>
        <dbReference type="Proteomes" id="UP000190626"/>
    </source>
</evidence>
<feature type="transmembrane region" description="Helical" evidence="7">
    <location>
        <begin position="189"/>
        <end position="208"/>
    </location>
</feature>
<evidence type="ECO:0000256" key="6">
    <source>
        <dbReference type="ARBA" id="ARBA00023136"/>
    </source>
</evidence>
<evidence type="ECO:0000256" key="5">
    <source>
        <dbReference type="ARBA" id="ARBA00022989"/>
    </source>
</evidence>
<dbReference type="InterPro" id="IPR000515">
    <property type="entry name" value="MetI-like"/>
</dbReference>
<dbReference type="STRING" id="1469647.BC351_07155"/>
<dbReference type="Gene3D" id="1.10.3720.10">
    <property type="entry name" value="MetI-like"/>
    <property type="match status" value="1"/>
</dbReference>
<keyword evidence="5 7" id="KW-1133">Transmembrane helix</keyword>
<gene>
    <name evidence="9" type="ORF">BC351_07155</name>
</gene>
<evidence type="ECO:0000313" key="9">
    <source>
        <dbReference type="EMBL" id="OPH50429.1"/>
    </source>
</evidence>
<keyword evidence="3" id="KW-1003">Cell membrane</keyword>
<feature type="transmembrane region" description="Helical" evidence="7">
    <location>
        <begin position="72"/>
        <end position="99"/>
    </location>
</feature>
<dbReference type="EMBL" id="MBTG01000034">
    <property type="protein sequence ID" value="OPH50429.1"/>
    <property type="molecule type" value="Genomic_DNA"/>
</dbReference>
<protein>
    <recommendedName>
        <fullName evidence="8">ABC transmembrane type-1 domain-containing protein</fullName>
    </recommendedName>
</protein>
<dbReference type="InterPro" id="IPR035906">
    <property type="entry name" value="MetI-like_sf"/>
</dbReference>
<evidence type="ECO:0000256" key="2">
    <source>
        <dbReference type="ARBA" id="ARBA00022448"/>
    </source>
</evidence>
<keyword evidence="2 7" id="KW-0813">Transport</keyword>
<feature type="transmembrane region" description="Helical" evidence="7">
    <location>
        <begin position="111"/>
        <end position="130"/>
    </location>
</feature>
<organism evidence="9 10">
    <name type="scientific">Paenibacillus ferrarius</name>
    <dbReference type="NCBI Taxonomy" id="1469647"/>
    <lineage>
        <taxon>Bacteria</taxon>
        <taxon>Bacillati</taxon>
        <taxon>Bacillota</taxon>
        <taxon>Bacilli</taxon>
        <taxon>Bacillales</taxon>
        <taxon>Paenibacillaceae</taxon>
        <taxon>Paenibacillus</taxon>
    </lineage>
</organism>
<dbReference type="PROSITE" id="PS50928">
    <property type="entry name" value="ABC_TM1"/>
    <property type="match status" value="1"/>
</dbReference>
<feature type="transmembrane region" description="Helical" evidence="7">
    <location>
        <begin position="16"/>
        <end position="38"/>
    </location>
</feature>